<sequence>MLAALRLLSNSKEKLSRFCADSKYKGGVFSAKG</sequence>
<name>A0A834SKM2_9FABA</name>
<evidence type="ECO:0000313" key="2">
    <source>
        <dbReference type="Proteomes" id="UP000634136"/>
    </source>
</evidence>
<dbReference type="EMBL" id="JAAIUW010000012">
    <property type="protein sequence ID" value="KAF7805524.1"/>
    <property type="molecule type" value="Genomic_DNA"/>
</dbReference>
<protein>
    <submittedName>
        <fullName evidence="1">Uncharacterized protein</fullName>
    </submittedName>
</protein>
<organism evidence="1 2">
    <name type="scientific">Senna tora</name>
    <dbReference type="NCBI Taxonomy" id="362788"/>
    <lineage>
        <taxon>Eukaryota</taxon>
        <taxon>Viridiplantae</taxon>
        <taxon>Streptophyta</taxon>
        <taxon>Embryophyta</taxon>
        <taxon>Tracheophyta</taxon>
        <taxon>Spermatophyta</taxon>
        <taxon>Magnoliopsida</taxon>
        <taxon>eudicotyledons</taxon>
        <taxon>Gunneridae</taxon>
        <taxon>Pentapetalae</taxon>
        <taxon>rosids</taxon>
        <taxon>fabids</taxon>
        <taxon>Fabales</taxon>
        <taxon>Fabaceae</taxon>
        <taxon>Caesalpinioideae</taxon>
        <taxon>Cassia clade</taxon>
        <taxon>Senna</taxon>
    </lineage>
</organism>
<keyword evidence="2" id="KW-1185">Reference proteome</keyword>
<accession>A0A834SKM2</accession>
<proteinExistence type="predicted"/>
<gene>
    <name evidence="1" type="ORF">G2W53_037685</name>
</gene>
<reference evidence="1" key="1">
    <citation type="submission" date="2020-09" db="EMBL/GenBank/DDBJ databases">
        <title>Genome-Enabled Discovery of Anthraquinone Biosynthesis in Senna tora.</title>
        <authorList>
            <person name="Kang S.-H."/>
            <person name="Pandey R.P."/>
            <person name="Lee C.-M."/>
            <person name="Sim J.-S."/>
            <person name="Jeong J.-T."/>
            <person name="Choi B.-S."/>
            <person name="Jung M."/>
            <person name="Ginzburg D."/>
            <person name="Zhao K."/>
            <person name="Won S.Y."/>
            <person name="Oh T.-J."/>
            <person name="Yu Y."/>
            <person name="Kim N.-H."/>
            <person name="Lee O.R."/>
            <person name="Lee T.-H."/>
            <person name="Bashyal P."/>
            <person name="Kim T.-S."/>
            <person name="Lee W.-H."/>
            <person name="Kawkins C."/>
            <person name="Kim C.-K."/>
            <person name="Kim J.S."/>
            <person name="Ahn B.O."/>
            <person name="Rhee S.Y."/>
            <person name="Sohng J.K."/>
        </authorList>
    </citation>
    <scope>NUCLEOTIDE SEQUENCE</scope>
    <source>
        <tissue evidence="1">Leaf</tissue>
    </source>
</reference>
<evidence type="ECO:0000313" key="1">
    <source>
        <dbReference type="EMBL" id="KAF7805524.1"/>
    </source>
</evidence>
<comment type="caution">
    <text evidence="1">The sequence shown here is derived from an EMBL/GenBank/DDBJ whole genome shotgun (WGS) entry which is preliminary data.</text>
</comment>
<dbReference type="Proteomes" id="UP000634136">
    <property type="component" value="Unassembled WGS sequence"/>
</dbReference>
<dbReference type="AlphaFoldDB" id="A0A834SKM2"/>